<comment type="caution">
    <text evidence="2">The sequence shown here is derived from an EMBL/GenBank/DDBJ whole genome shotgun (WGS) entry which is preliminary data.</text>
</comment>
<reference evidence="2 3" key="1">
    <citation type="journal article" date="2012" name="Genome Biol.">
        <title>Sequencing three crocodilian genomes to illuminate the evolution of archosaurs and amniotes.</title>
        <authorList>
            <person name="St John J.A."/>
            <person name="Braun E.L."/>
            <person name="Isberg S.R."/>
            <person name="Miles L.G."/>
            <person name="Chong A.Y."/>
            <person name="Gongora J."/>
            <person name="Dalzell P."/>
            <person name="Moran C."/>
            <person name="Bed'hom B."/>
            <person name="Abzhanov A."/>
            <person name="Burgess S.C."/>
            <person name="Cooksey A.M."/>
            <person name="Castoe T.A."/>
            <person name="Crawford N.G."/>
            <person name="Densmore L.D."/>
            <person name="Drew J.C."/>
            <person name="Edwards S.V."/>
            <person name="Faircloth B.C."/>
            <person name="Fujita M.K."/>
            <person name="Greenwold M.J."/>
            <person name="Hoffmann F.G."/>
            <person name="Howard J.M."/>
            <person name="Iguchi T."/>
            <person name="Janes D.E."/>
            <person name="Khan S.Y."/>
            <person name="Kohno S."/>
            <person name="de Koning A.J."/>
            <person name="Lance S.L."/>
            <person name="McCarthy F.M."/>
            <person name="McCormack J.E."/>
            <person name="Merchant M.E."/>
            <person name="Peterson D.G."/>
            <person name="Pollock D.D."/>
            <person name="Pourmand N."/>
            <person name="Raney B.J."/>
            <person name="Roessler K.A."/>
            <person name="Sanford J.R."/>
            <person name="Sawyer R.H."/>
            <person name="Schmidt C.J."/>
            <person name="Triplett E.W."/>
            <person name="Tuberville T.D."/>
            <person name="Venegas-Anaya M."/>
            <person name="Howard J.T."/>
            <person name="Jarvis E.D."/>
            <person name="Guillette L.J.Jr."/>
            <person name="Glenn T.C."/>
            <person name="Green R.E."/>
            <person name="Ray D.A."/>
        </authorList>
    </citation>
    <scope>NUCLEOTIDE SEQUENCE [LARGE SCALE GENOMIC DNA]</scope>
    <source>
        <strain evidence="2">KSC_2009_1</strain>
    </source>
</reference>
<accession>A0A151MIL1</accession>
<protein>
    <submittedName>
        <fullName evidence="2">Uncharacterized protein</fullName>
    </submittedName>
</protein>
<evidence type="ECO:0000313" key="2">
    <source>
        <dbReference type="EMBL" id="KYO24347.1"/>
    </source>
</evidence>
<feature type="compositionally biased region" description="Polar residues" evidence="1">
    <location>
        <begin position="7"/>
        <end position="16"/>
    </location>
</feature>
<evidence type="ECO:0000256" key="1">
    <source>
        <dbReference type="SAM" id="MobiDB-lite"/>
    </source>
</evidence>
<sequence length="101" mass="10804">MKPVVSKHSTNRSGTGRSPVEPKGANLSSSTHHTCISSDYRHPGSIIPSKAGQGPTAGQRHTWEKSLIVVGDGGVHWQHKRECKATIRGWLTITLLGVSLG</sequence>
<gene>
    <name evidence="2" type="ORF">Y1Q_0004363</name>
</gene>
<name>A0A151MIL1_ALLMI</name>
<evidence type="ECO:0000313" key="3">
    <source>
        <dbReference type="Proteomes" id="UP000050525"/>
    </source>
</evidence>
<keyword evidence="3" id="KW-1185">Reference proteome</keyword>
<feature type="compositionally biased region" description="Polar residues" evidence="1">
    <location>
        <begin position="26"/>
        <end position="37"/>
    </location>
</feature>
<dbReference type="Proteomes" id="UP000050525">
    <property type="component" value="Unassembled WGS sequence"/>
</dbReference>
<dbReference type="AlphaFoldDB" id="A0A151MIL1"/>
<dbReference type="EMBL" id="AKHW03006099">
    <property type="protein sequence ID" value="KYO24347.1"/>
    <property type="molecule type" value="Genomic_DNA"/>
</dbReference>
<feature type="region of interest" description="Disordered" evidence="1">
    <location>
        <begin position="1"/>
        <end position="61"/>
    </location>
</feature>
<organism evidence="2 3">
    <name type="scientific">Alligator mississippiensis</name>
    <name type="common">American alligator</name>
    <dbReference type="NCBI Taxonomy" id="8496"/>
    <lineage>
        <taxon>Eukaryota</taxon>
        <taxon>Metazoa</taxon>
        <taxon>Chordata</taxon>
        <taxon>Craniata</taxon>
        <taxon>Vertebrata</taxon>
        <taxon>Euteleostomi</taxon>
        <taxon>Archelosauria</taxon>
        <taxon>Archosauria</taxon>
        <taxon>Crocodylia</taxon>
        <taxon>Alligatoridae</taxon>
        <taxon>Alligatorinae</taxon>
        <taxon>Alligator</taxon>
    </lineage>
</organism>
<proteinExistence type="predicted"/>